<dbReference type="GO" id="GO:0046871">
    <property type="term" value="F:N-acetylgalactosamine binding"/>
    <property type="evidence" value="ECO:0007669"/>
    <property type="project" value="TreeGrafter"/>
</dbReference>
<dbReference type="Pfam" id="PF09458">
    <property type="entry name" value="H_lectin"/>
    <property type="match status" value="3"/>
</dbReference>
<feature type="domain" description="Peptidase metallopeptidase" evidence="1">
    <location>
        <begin position="47"/>
        <end position="193"/>
    </location>
</feature>
<dbReference type="InterPro" id="IPR019019">
    <property type="entry name" value="H-type_lectin_domain"/>
</dbReference>
<dbReference type="SUPFAM" id="SSF55486">
    <property type="entry name" value="Metalloproteases ('zincins'), catalytic domain"/>
    <property type="match status" value="1"/>
</dbReference>
<dbReference type="InterPro" id="IPR006026">
    <property type="entry name" value="Peptidase_Metallo"/>
</dbReference>
<dbReference type="GO" id="GO:0009986">
    <property type="term" value="C:cell surface"/>
    <property type="evidence" value="ECO:0007669"/>
    <property type="project" value="TreeGrafter"/>
</dbReference>
<evidence type="ECO:0000313" key="2">
    <source>
        <dbReference type="EMBL" id="KAH6679878.1"/>
    </source>
</evidence>
<proteinExistence type="predicted"/>
<dbReference type="GO" id="GO:0008270">
    <property type="term" value="F:zinc ion binding"/>
    <property type="evidence" value="ECO:0007669"/>
    <property type="project" value="InterPro"/>
</dbReference>
<dbReference type="Gene3D" id="3.40.390.10">
    <property type="entry name" value="Collagenase (Catalytic Domain)"/>
    <property type="match status" value="1"/>
</dbReference>
<dbReference type="SUPFAM" id="SSF141086">
    <property type="entry name" value="Agglutinin HPA-like"/>
    <property type="match status" value="3"/>
</dbReference>
<dbReference type="GO" id="GO:0098636">
    <property type="term" value="C:protein complex involved in cell adhesion"/>
    <property type="evidence" value="ECO:0007669"/>
    <property type="project" value="TreeGrafter"/>
</dbReference>
<evidence type="ECO:0000313" key="3">
    <source>
        <dbReference type="Proteomes" id="UP000770015"/>
    </source>
</evidence>
<dbReference type="GO" id="GO:0098609">
    <property type="term" value="P:cell-cell adhesion"/>
    <property type="evidence" value="ECO:0007669"/>
    <property type="project" value="TreeGrafter"/>
</dbReference>
<comment type="caution">
    <text evidence="2">The sequence shown here is derived from an EMBL/GenBank/DDBJ whole genome shotgun (WGS) entry which is preliminary data.</text>
</comment>
<dbReference type="OrthoDB" id="291007at2759"/>
<dbReference type="GO" id="GO:0006508">
    <property type="term" value="P:proteolysis"/>
    <property type="evidence" value="ECO:0007669"/>
    <property type="project" value="InterPro"/>
</dbReference>
<dbReference type="Pfam" id="PF01400">
    <property type="entry name" value="Astacin"/>
    <property type="match status" value="1"/>
</dbReference>
<dbReference type="GO" id="GO:0070492">
    <property type="term" value="F:oligosaccharide binding"/>
    <property type="evidence" value="ECO:0007669"/>
    <property type="project" value="TreeGrafter"/>
</dbReference>
<protein>
    <recommendedName>
        <fullName evidence="1">Peptidase metallopeptidase domain-containing protein</fullName>
    </recommendedName>
</protein>
<dbReference type="GO" id="GO:0030247">
    <property type="term" value="F:polysaccharide binding"/>
    <property type="evidence" value="ECO:0007669"/>
    <property type="project" value="TreeGrafter"/>
</dbReference>
<gene>
    <name evidence="2" type="ORF">F5X68DRAFT_223703</name>
</gene>
<evidence type="ECO:0000259" key="1">
    <source>
        <dbReference type="SMART" id="SM00235"/>
    </source>
</evidence>
<accession>A0A9P8V7L6</accession>
<organism evidence="2 3">
    <name type="scientific">Plectosphaerella plurivora</name>
    <dbReference type="NCBI Taxonomy" id="936078"/>
    <lineage>
        <taxon>Eukaryota</taxon>
        <taxon>Fungi</taxon>
        <taxon>Dikarya</taxon>
        <taxon>Ascomycota</taxon>
        <taxon>Pezizomycotina</taxon>
        <taxon>Sordariomycetes</taxon>
        <taxon>Hypocreomycetidae</taxon>
        <taxon>Glomerellales</taxon>
        <taxon>Plectosphaerellaceae</taxon>
        <taxon>Plectosphaerella</taxon>
    </lineage>
</organism>
<reference evidence="2" key="1">
    <citation type="journal article" date="2021" name="Nat. Commun.">
        <title>Genetic determinants of endophytism in the Arabidopsis root mycobiome.</title>
        <authorList>
            <person name="Mesny F."/>
            <person name="Miyauchi S."/>
            <person name="Thiergart T."/>
            <person name="Pickel B."/>
            <person name="Atanasova L."/>
            <person name="Karlsson M."/>
            <person name="Huettel B."/>
            <person name="Barry K.W."/>
            <person name="Haridas S."/>
            <person name="Chen C."/>
            <person name="Bauer D."/>
            <person name="Andreopoulos W."/>
            <person name="Pangilinan J."/>
            <person name="LaButti K."/>
            <person name="Riley R."/>
            <person name="Lipzen A."/>
            <person name="Clum A."/>
            <person name="Drula E."/>
            <person name="Henrissat B."/>
            <person name="Kohler A."/>
            <person name="Grigoriev I.V."/>
            <person name="Martin F.M."/>
            <person name="Hacquard S."/>
        </authorList>
    </citation>
    <scope>NUCLEOTIDE SEQUENCE</scope>
    <source>
        <strain evidence="2">MPI-SDFR-AT-0117</strain>
    </source>
</reference>
<dbReference type="PANTHER" id="PTHR46938">
    <property type="entry name" value="DISCOIDIN-1 SUBUNIT A-RELATED-RELATED"/>
    <property type="match status" value="1"/>
</dbReference>
<dbReference type="EMBL" id="JAGSXJ010000020">
    <property type="protein sequence ID" value="KAH6679878.1"/>
    <property type="molecule type" value="Genomic_DNA"/>
</dbReference>
<dbReference type="InterPro" id="IPR037221">
    <property type="entry name" value="H-type_lectin_dom_sf"/>
</dbReference>
<dbReference type="SMART" id="SM00235">
    <property type="entry name" value="ZnMc"/>
    <property type="match status" value="1"/>
</dbReference>
<dbReference type="GO" id="GO:0004222">
    <property type="term" value="F:metalloendopeptidase activity"/>
    <property type="evidence" value="ECO:0007669"/>
    <property type="project" value="InterPro"/>
</dbReference>
<dbReference type="CDD" id="cd04327">
    <property type="entry name" value="ZnMc_MMP_like_3"/>
    <property type="match status" value="1"/>
</dbReference>
<keyword evidence="3" id="KW-1185">Reference proteome</keyword>
<name>A0A9P8V7L6_9PEZI</name>
<dbReference type="InterPro" id="IPR001506">
    <property type="entry name" value="Peptidase_M12A"/>
</dbReference>
<dbReference type="InterPro" id="IPR052487">
    <property type="entry name" value="Galactose-binding_lectin"/>
</dbReference>
<dbReference type="InterPro" id="IPR024079">
    <property type="entry name" value="MetalloPept_cat_dom_sf"/>
</dbReference>
<dbReference type="Gene3D" id="2.60.40.2080">
    <property type="match status" value="3"/>
</dbReference>
<dbReference type="Proteomes" id="UP000770015">
    <property type="component" value="Unassembled WGS sequence"/>
</dbReference>
<sequence length="526" mass="58981">MSESIQICSVRRVPDEFAAAARALAISERPSNATGPSNGEDRLAFPLQRMWKAGRELRIRFLDGSPIIREKIRNFANQWPRYANIRFIWVDDGETEIRISVGDGGGSWSYVGTDNGGIPQDQKTMNFGWLRDDSSDDEISRVVLHEFGHALGCHHEHQNPAAGIPWNEQAVLEYYKRTNGWDEATIRHALLEKYPADQTQYSYFDINSIMIYAFPAELTLDGSSAPWNTVLSENDKTFMSRTYPLEGSMLDTFYTMEIQDAPLTSQELTKRVNFAGAFRDPPVVAVGLNYIDVDRETNLRVQAVADQINTNKAEIHLSHWADTKAYGLGCAWGTFDANDPVIEVGDFALSEDHPWYEPRPRTVRRVNFKRPFTNGPPRVVVWYKMFDMDSSKWWRAMAAAENVSADGFDLVVETWGDSVMFGGAVTWLAHQGNRGGLVSGTFSTADVRNERLPQLETNGHVDLPGGSFENPPKVLVAFRRISVENSANLRIKVGVSNVTATGFDWHISGWADSNIFSGVADYVCFA</sequence>
<dbReference type="AlphaFoldDB" id="A0A9P8V7L6"/>